<feature type="disulfide bond" evidence="2">
    <location>
        <begin position="258"/>
        <end position="305"/>
    </location>
</feature>
<dbReference type="EMBL" id="CP032568">
    <property type="protein sequence ID" value="AYF78474.1"/>
    <property type="molecule type" value="Genomic_DNA"/>
</dbReference>
<dbReference type="OrthoDB" id="5503950at2"/>
<dbReference type="InterPro" id="IPR036514">
    <property type="entry name" value="SGNH_hydro_sf"/>
</dbReference>
<keyword evidence="2" id="KW-1015">Disulfide bond</keyword>
<dbReference type="InterPro" id="IPR013830">
    <property type="entry name" value="SGNH_hydro"/>
</dbReference>
<dbReference type="SUPFAM" id="SSF52266">
    <property type="entry name" value="SGNH hydrolase"/>
    <property type="match status" value="1"/>
</dbReference>
<dbReference type="CDD" id="cd01823">
    <property type="entry name" value="SEST_like"/>
    <property type="match status" value="1"/>
</dbReference>
<reference evidence="5 6" key="1">
    <citation type="submission" date="2018-09" db="EMBL/GenBank/DDBJ databases">
        <title>Nocardia yunnanensis sp. nov., an actinomycete isolated from a soil sample.</title>
        <authorList>
            <person name="Zhang J."/>
        </authorList>
    </citation>
    <scope>NUCLEOTIDE SEQUENCE [LARGE SCALE GENOMIC DNA]</scope>
    <source>
        <strain evidence="5 6">CFHS0054</strain>
    </source>
</reference>
<feature type="active site" description="Nucleophile" evidence="1">
    <location>
        <position position="95"/>
    </location>
</feature>
<dbReference type="KEGG" id="nyu:D7D52_36820"/>
<dbReference type="InterPro" id="IPR037460">
    <property type="entry name" value="SEST-like"/>
</dbReference>
<protein>
    <submittedName>
        <fullName evidence="5">SGNH/GDSL hydrolase family protein</fullName>
    </submittedName>
</protein>
<evidence type="ECO:0000256" key="2">
    <source>
        <dbReference type="PIRSR" id="PIRSR637460-2"/>
    </source>
</evidence>
<feature type="domain" description="SGNH hydrolase-type esterase" evidence="4">
    <location>
        <begin position="91"/>
        <end position="335"/>
    </location>
</feature>
<dbReference type="Proteomes" id="UP000267164">
    <property type="component" value="Chromosome"/>
</dbReference>
<dbReference type="AlphaFoldDB" id="A0A386ZMS8"/>
<feature type="region of interest" description="Disordered" evidence="3">
    <location>
        <begin position="1"/>
        <end position="20"/>
    </location>
</feature>
<dbReference type="PANTHER" id="PTHR37981:SF1">
    <property type="entry name" value="SGNH HYDROLASE-TYPE ESTERASE DOMAIN-CONTAINING PROTEIN"/>
    <property type="match status" value="1"/>
</dbReference>
<evidence type="ECO:0000259" key="4">
    <source>
        <dbReference type="Pfam" id="PF13472"/>
    </source>
</evidence>
<evidence type="ECO:0000256" key="1">
    <source>
        <dbReference type="PIRSR" id="PIRSR637460-1"/>
    </source>
</evidence>
<accession>A0A386ZMS8</accession>
<gene>
    <name evidence="5" type="ORF">D7D52_36820</name>
</gene>
<feature type="disulfide bond" evidence="2">
    <location>
        <begin position="110"/>
        <end position="134"/>
    </location>
</feature>
<dbReference type="Gene3D" id="3.40.50.1110">
    <property type="entry name" value="SGNH hydrolase"/>
    <property type="match status" value="1"/>
</dbReference>
<feature type="active site" evidence="1">
    <location>
        <position position="327"/>
    </location>
</feature>
<evidence type="ECO:0000313" key="5">
    <source>
        <dbReference type="EMBL" id="AYF78474.1"/>
    </source>
</evidence>
<organism evidence="5 6">
    <name type="scientific">Nocardia yunnanensis</name>
    <dbReference type="NCBI Taxonomy" id="2382165"/>
    <lineage>
        <taxon>Bacteria</taxon>
        <taxon>Bacillati</taxon>
        <taxon>Actinomycetota</taxon>
        <taxon>Actinomycetes</taxon>
        <taxon>Mycobacteriales</taxon>
        <taxon>Nocardiaceae</taxon>
        <taxon>Nocardia</taxon>
    </lineage>
</organism>
<dbReference type="Pfam" id="PF13472">
    <property type="entry name" value="Lipase_GDSL_2"/>
    <property type="match status" value="1"/>
</dbReference>
<sequence length="346" mass="35778">MARRSSPRADEAFRRSPGRSARAFAVPPNNVSINLPTESKSEITVAQIIRARPQGLSVRLHRCLSVLAIAAVGVLGTLSPATADTGKKYVALGDSFAAGVGIPTILDQSCSRSDHNYAHLFAAQRGYSLTDVTCGGATTDSVTSTQLSAVTSDTGLVTLGIGGNDIGFTDIVKACVEAGTLGGGSGTAIGALATGSASGSAEALLGCKNKFAASMPTRLAQTSAKLTTLVVAIRTRAPQARIVLVGYPKILPDDASTCLGQQPVLPDDANWARDTVIGGLNTMLRSQAGTEYFSTFELYNGHDVCQPVANRWVNGTKVENGDGMPFHPNQYGHAATAQQMAATIAG</sequence>
<feature type="disulfide bond" evidence="2">
    <location>
        <begin position="175"/>
        <end position="207"/>
    </location>
</feature>
<dbReference type="GO" id="GO:0019433">
    <property type="term" value="P:triglyceride catabolic process"/>
    <property type="evidence" value="ECO:0007669"/>
    <property type="project" value="TreeGrafter"/>
</dbReference>
<dbReference type="PANTHER" id="PTHR37981">
    <property type="entry name" value="LIPASE 2"/>
    <property type="match status" value="1"/>
</dbReference>
<proteinExistence type="predicted"/>
<keyword evidence="5" id="KW-0378">Hydrolase</keyword>
<evidence type="ECO:0000256" key="3">
    <source>
        <dbReference type="SAM" id="MobiDB-lite"/>
    </source>
</evidence>
<dbReference type="GO" id="GO:0004806">
    <property type="term" value="F:triacylglycerol lipase activity"/>
    <property type="evidence" value="ECO:0007669"/>
    <property type="project" value="TreeGrafter"/>
</dbReference>
<evidence type="ECO:0000313" key="6">
    <source>
        <dbReference type="Proteomes" id="UP000267164"/>
    </source>
</evidence>
<name>A0A386ZMS8_9NOCA</name>
<keyword evidence="6" id="KW-1185">Reference proteome</keyword>